<accession>A0A1R2B0C9</accession>
<dbReference type="EMBL" id="MPUH01001117">
    <property type="protein sequence ID" value="OMJ70165.1"/>
    <property type="molecule type" value="Genomic_DNA"/>
</dbReference>
<keyword evidence="3" id="KW-1185">Reference proteome</keyword>
<feature type="compositionally biased region" description="Basic and acidic residues" evidence="1">
    <location>
        <begin position="33"/>
        <end position="45"/>
    </location>
</feature>
<dbReference type="AlphaFoldDB" id="A0A1R2B0C9"/>
<proteinExistence type="predicted"/>
<feature type="compositionally biased region" description="Polar residues" evidence="1">
    <location>
        <begin position="46"/>
        <end position="60"/>
    </location>
</feature>
<comment type="caution">
    <text evidence="2">The sequence shown here is derived from an EMBL/GenBank/DDBJ whole genome shotgun (WGS) entry which is preliminary data.</text>
</comment>
<gene>
    <name evidence="2" type="ORF">SteCoe_31923</name>
</gene>
<evidence type="ECO:0000256" key="1">
    <source>
        <dbReference type="SAM" id="MobiDB-lite"/>
    </source>
</evidence>
<sequence length="227" mass="25730">MEKKPGSKDSKFQKPKPNIIKRNIDNAKFSRSKSKEVLGDKEQNRARTVSQNSKSKNQIQNHKKTGQTKPTQKKIPSQKEFESMKSPVLVDKISQPRGKNLKQRITPEAKNVMAKAEEIPKVEEIPKLEEIHKVEEIPKVEEILKVQEMTTATIEKALDTTVKAIDTIENSYVDTMSSEENIPYAKGETPLKIGKVKASEVVLSSLKRRRNSNEFSDTMEKASKKSL</sequence>
<feature type="region of interest" description="Disordered" evidence="1">
    <location>
        <begin position="1"/>
        <end position="104"/>
    </location>
</feature>
<protein>
    <submittedName>
        <fullName evidence="2">Uncharacterized protein</fullName>
    </submittedName>
</protein>
<dbReference type="Proteomes" id="UP000187209">
    <property type="component" value="Unassembled WGS sequence"/>
</dbReference>
<evidence type="ECO:0000313" key="3">
    <source>
        <dbReference type="Proteomes" id="UP000187209"/>
    </source>
</evidence>
<name>A0A1R2B0C9_9CILI</name>
<organism evidence="2 3">
    <name type="scientific">Stentor coeruleus</name>
    <dbReference type="NCBI Taxonomy" id="5963"/>
    <lineage>
        <taxon>Eukaryota</taxon>
        <taxon>Sar</taxon>
        <taxon>Alveolata</taxon>
        <taxon>Ciliophora</taxon>
        <taxon>Postciliodesmatophora</taxon>
        <taxon>Heterotrichea</taxon>
        <taxon>Heterotrichida</taxon>
        <taxon>Stentoridae</taxon>
        <taxon>Stentor</taxon>
    </lineage>
</organism>
<feature type="compositionally biased region" description="Basic and acidic residues" evidence="1">
    <location>
        <begin position="1"/>
        <end position="12"/>
    </location>
</feature>
<evidence type="ECO:0000313" key="2">
    <source>
        <dbReference type="EMBL" id="OMJ70165.1"/>
    </source>
</evidence>
<reference evidence="2 3" key="1">
    <citation type="submission" date="2016-11" db="EMBL/GenBank/DDBJ databases">
        <title>The macronuclear genome of Stentor coeruleus: a giant cell with tiny introns.</title>
        <authorList>
            <person name="Slabodnick M."/>
            <person name="Ruby J.G."/>
            <person name="Reiff S.B."/>
            <person name="Swart E.C."/>
            <person name="Gosai S."/>
            <person name="Prabakaran S."/>
            <person name="Witkowska E."/>
            <person name="Larue G.E."/>
            <person name="Fisher S."/>
            <person name="Freeman R.M."/>
            <person name="Gunawardena J."/>
            <person name="Chu W."/>
            <person name="Stover N.A."/>
            <person name="Gregory B.D."/>
            <person name="Nowacki M."/>
            <person name="Derisi J."/>
            <person name="Roy S.W."/>
            <person name="Marshall W.F."/>
            <person name="Sood P."/>
        </authorList>
    </citation>
    <scope>NUCLEOTIDE SEQUENCE [LARGE SCALE GENOMIC DNA]</scope>
    <source>
        <strain evidence="2">WM001</strain>
    </source>
</reference>